<dbReference type="SUPFAM" id="SSF52266">
    <property type="entry name" value="SGNH hydrolase"/>
    <property type="match status" value="1"/>
</dbReference>
<dbReference type="KEGG" id="psul:AU252_18530"/>
<sequence>MATPIGLNRHGRKEGLVEDRKLRIAAVGDELLAGLGDPRALGWLGRVLARTPQDGMVMEAYALPCPQEGTEGLAARWQEEAGRRFGDQHENRLVIGLSGRDIEFGLSTARSRLNLANILDTATQNRIEVFVVGPPPTLDPVQNRRLADLNTAFADVTTRRKHLYVDTFSPLLNHEQWRQDLAANTGTPGQAGYGLMAWLVLHRGWFQWLGMDAPE</sequence>
<evidence type="ECO:0000259" key="1">
    <source>
        <dbReference type="Pfam" id="PF13472"/>
    </source>
</evidence>
<dbReference type="Pfam" id="PF13472">
    <property type="entry name" value="Lipase_GDSL_2"/>
    <property type="match status" value="1"/>
</dbReference>
<reference evidence="2 3" key="1">
    <citation type="submission" date="2015-12" db="EMBL/GenBank/DDBJ databases">
        <authorList>
            <person name="Shamseldin A."/>
            <person name="Moawad H."/>
            <person name="Abd El-Rahim W.M."/>
            <person name="Sadowsky M.J."/>
        </authorList>
    </citation>
    <scope>NUCLEOTIDE SEQUENCE [LARGE SCALE GENOMIC DNA]</scope>
    <source>
        <strain evidence="2 3">Ar51</strain>
    </source>
</reference>
<dbReference type="InterPro" id="IPR036514">
    <property type="entry name" value="SGNH_hydro_sf"/>
</dbReference>
<dbReference type="Proteomes" id="UP000065151">
    <property type="component" value="Chromosome"/>
</dbReference>
<evidence type="ECO:0000313" key="3">
    <source>
        <dbReference type="Proteomes" id="UP000065151"/>
    </source>
</evidence>
<organism evidence="2">
    <name type="scientific">Pseudarthrobacter sulfonivorans</name>
    <dbReference type="NCBI Taxonomy" id="121292"/>
    <lineage>
        <taxon>Bacteria</taxon>
        <taxon>Bacillati</taxon>
        <taxon>Actinomycetota</taxon>
        <taxon>Actinomycetes</taxon>
        <taxon>Micrococcales</taxon>
        <taxon>Micrococcaceae</taxon>
        <taxon>Pseudarthrobacter</taxon>
    </lineage>
</organism>
<dbReference type="AlphaFoldDB" id="A0A0U3QCH5"/>
<protein>
    <submittedName>
        <fullName evidence="2">Lysophospholipase</fullName>
    </submittedName>
</protein>
<dbReference type="Gene3D" id="3.40.50.1110">
    <property type="entry name" value="SGNH hydrolase"/>
    <property type="match status" value="1"/>
</dbReference>
<dbReference type="STRING" id="121292.AU252_18530"/>
<evidence type="ECO:0000313" key="2">
    <source>
        <dbReference type="EMBL" id="ALV42906.1"/>
    </source>
</evidence>
<feature type="domain" description="SGNH hydrolase-type esterase" evidence="1">
    <location>
        <begin position="26"/>
        <end position="193"/>
    </location>
</feature>
<dbReference type="InterPro" id="IPR013830">
    <property type="entry name" value="SGNH_hydro"/>
</dbReference>
<proteinExistence type="predicted"/>
<name>A0A0U3QCH5_9MICC</name>
<gene>
    <name evidence="2" type="ORF">AU252_18530</name>
</gene>
<dbReference type="EMBL" id="CP013747">
    <property type="protein sequence ID" value="ALV42906.1"/>
    <property type="molecule type" value="Genomic_DNA"/>
</dbReference>
<accession>A0A0U3QCH5</accession>